<organism evidence="3 4">
    <name type="scientific">Ruminococcus albus 8</name>
    <dbReference type="NCBI Taxonomy" id="246199"/>
    <lineage>
        <taxon>Bacteria</taxon>
        <taxon>Bacillati</taxon>
        <taxon>Bacillota</taxon>
        <taxon>Clostridia</taxon>
        <taxon>Eubacteriales</taxon>
        <taxon>Oscillospiraceae</taxon>
        <taxon>Ruminococcus</taxon>
    </lineage>
</organism>
<gene>
    <name evidence="3" type="ORF">CUS_5661</name>
</gene>
<feature type="chain" id="PRO_5038673889" evidence="2">
    <location>
        <begin position="29"/>
        <end position="152"/>
    </location>
</feature>
<dbReference type="STRING" id="246199.CUS_5661"/>
<feature type="region of interest" description="Disordered" evidence="1">
    <location>
        <begin position="30"/>
        <end position="51"/>
    </location>
</feature>
<dbReference type="OrthoDB" id="2166499at2"/>
<comment type="caution">
    <text evidence="3">The sequence shown here is derived from an EMBL/GenBank/DDBJ whole genome shotgun (WGS) entry which is preliminary data.</text>
</comment>
<feature type="signal peptide" evidence="2">
    <location>
        <begin position="1"/>
        <end position="28"/>
    </location>
</feature>
<proteinExistence type="predicted"/>
<keyword evidence="3" id="KW-0449">Lipoprotein</keyword>
<dbReference type="eggNOG" id="ENOG5031XAP">
    <property type="taxonomic scope" value="Bacteria"/>
</dbReference>
<evidence type="ECO:0000256" key="2">
    <source>
        <dbReference type="SAM" id="SignalP"/>
    </source>
</evidence>
<keyword evidence="2" id="KW-0732">Signal</keyword>
<reference evidence="3 4" key="1">
    <citation type="submission" date="2011-02" db="EMBL/GenBank/DDBJ databases">
        <authorList>
            <person name="Nelson K.E."/>
            <person name="Sutton G."/>
            <person name="Torralba M."/>
            <person name="Durkin S."/>
            <person name="Harkins D."/>
            <person name="Montgomery R."/>
            <person name="Ziemer C."/>
            <person name="Klaassens E."/>
            <person name="Ocuiv P."/>
            <person name="Morrison M."/>
        </authorList>
    </citation>
    <scope>NUCLEOTIDE SEQUENCE [LARGE SCALE GENOMIC DNA]</scope>
    <source>
        <strain evidence="3 4">8</strain>
    </source>
</reference>
<evidence type="ECO:0000256" key="1">
    <source>
        <dbReference type="SAM" id="MobiDB-lite"/>
    </source>
</evidence>
<sequence length="152" mass="16179">MHKLNRVFAAFLAAALSACILSGCGGTAENSSAEQPATTTTAPAGQSAVQDSGNINIPGFESLEFKAGETKQTSRLHNPAENSCYFRMTLTIDGEAIWQSDDIAPGEQVGEMELTRALDAGEYAAKLKYECFTMQDKTPLNGAEIDLAINVK</sequence>
<name>E9SF05_RUMAL</name>
<evidence type="ECO:0000313" key="4">
    <source>
        <dbReference type="Proteomes" id="UP000004259"/>
    </source>
</evidence>
<evidence type="ECO:0000313" key="3">
    <source>
        <dbReference type="EMBL" id="EGC02116.1"/>
    </source>
</evidence>
<dbReference type="EMBL" id="ADKM02000110">
    <property type="protein sequence ID" value="EGC02116.1"/>
    <property type="molecule type" value="Genomic_DNA"/>
</dbReference>
<dbReference type="AlphaFoldDB" id="E9SF05"/>
<dbReference type="RefSeq" id="WP_002851466.1">
    <property type="nucleotide sequence ID" value="NZ_ADKM02000110.1"/>
</dbReference>
<dbReference type="Proteomes" id="UP000004259">
    <property type="component" value="Unassembled WGS sequence"/>
</dbReference>
<dbReference type="PROSITE" id="PS51257">
    <property type="entry name" value="PROKAR_LIPOPROTEIN"/>
    <property type="match status" value="1"/>
</dbReference>
<protein>
    <submittedName>
        <fullName evidence="3">Putative lipoprotein</fullName>
    </submittedName>
</protein>
<keyword evidence="4" id="KW-1185">Reference proteome</keyword>
<accession>E9SF05</accession>